<keyword evidence="3" id="KW-1185">Reference proteome</keyword>
<evidence type="ECO:0000313" key="2">
    <source>
        <dbReference type="EMBL" id="CAG8733296.1"/>
    </source>
</evidence>
<dbReference type="Proteomes" id="UP000789901">
    <property type="component" value="Unassembled WGS sequence"/>
</dbReference>
<evidence type="ECO:0000313" key="3">
    <source>
        <dbReference type="Proteomes" id="UP000789901"/>
    </source>
</evidence>
<reference evidence="2 3" key="1">
    <citation type="submission" date="2021-06" db="EMBL/GenBank/DDBJ databases">
        <authorList>
            <person name="Kallberg Y."/>
            <person name="Tangrot J."/>
            <person name="Rosling A."/>
        </authorList>
    </citation>
    <scope>NUCLEOTIDE SEQUENCE [LARGE SCALE GENOMIC DNA]</scope>
    <source>
        <strain evidence="2 3">120-4 pot B 10/14</strain>
    </source>
</reference>
<accession>A0ABN7V5E2</accession>
<comment type="caution">
    <text evidence="2">The sequence shown here is derived from an EMBL/GenBank/DDBJ whole genome shotgun (WGS) entry which is preliminary data.</text>
</comment>
<dbReference type="EMBL" id="CAJVQB010009752">
    <property type="protein sequence ID" value="CAG8733296.1"/>
    <property type="molecule type" value="Genomic_DNA"/>
</dbReference>
<proteinExistence type="predicted"/>
<gene>
    <name evidence="2" type="ORF">GMARGA_LOCUS14604</name>
</gene>
<feature type="compositionally biased region" description="Polar residues" evidence="1">
    <location>
        <begin position="68"/>
        <end position="83"/>
    </location>
</feature>
<protein>
    <submittedName>
        <fullName evidence="2">46312_t:CDS:1</fullName>
    </submittedName>
</protein>
<feature type="region of interest" description="Disordered" evidence="1">
    <location>
        <begin position="14"/>
        <end position="94"/>
    </location>
</feature>
<organism evidence="2 3">
    <name type="scientific">Gigaspora margarita</name>
    <dbReference type="NCBI Taxonomy" id="4874"/>
    <lineage>
        <taxon>Eukaryota</taxon>
        <taxon>Fungi</taxon>
        <taxon>Fungi incertae sedis</taxon>
        <taxon>Mucoromycota</taxon>
        <taxon>Glomeromycotina</taxon>
        <taxon>Glomeromycetes</taxon>
        <taxon>Diversisporales</taxon>
        <taxon>Gigasporaceae</taxon>
        <taxon>Gigaspora</taxon>
    </lineage>
</organism>
<evidence type="ECO:0000256" key="1">
    <source>
        <dbReference type="SAM" id="MobiDB-lite"/>
    </source>
</evidence>
<sequence length="193" mass="21678">MNQEMNSAQHLITELDTLKTTSGGRSTSLKTRKTNQVQRKTNTRRPTTTIEQIKVEKTDHKNKRTKVQQKNPQDNNIPSNTSKTDLEDTESGRLSETLSRIEIATDVTPAKTNNPNLVTIDNPYLETNCTEVQDHDLQDQLVAEPGSNPKPDNLVDQTLLLIQEITNAGKIDTTEEQFFDDMEVQSNATVEAD</sequence>
<feature type="compositionally biased region" description="Basic and acidic residues" evidence="1">
    <location>
        <begin position="84"/>
        <end position="93"/>
    </location>
</feature>
<name>A0ABN7V5E2_GIGMA</name>
<feature type="compositionally biased region" description="Polar residues" evidence="1">
    <location>
        <begin position="18"/>
        <end position="51"/>
    </location>
</feature>